<reference evidence="1" key="1">
    <citation type="submission" date="2006-01" db="EMBL/GenBank/DDBJ databases">
        <authorList>
            <person name="Lindblad-Toh K."/>
            <person name="Mauceli E."/>
            <person name="Grabherr M."/>
            <person name="Chang J.L."/>
            <person name="Lander E.S."/>
        </authorList>
    </citation>
    <scope>NUCLEOTIDE SEQUENCE [LARGE SCALE GENOMIC DNA]</scope>
</reference>
<name>G3NL49_GASAC</name>
<dbReference type="Bgee" id="ENSGACG00000004598">
    <property type="expression patterns" value="Expressed in heart and 13 other cell types or tissues"/>
</dbReference>
<dbReference type="Ensembl" id="ENSGACT00000006079.1">
    <property type="protein sequence ID" value="ENSGACP00000006062.1"/>
    <property type="gene ID" value="ENSGACG00000004598.1"/>
</dbReference>
<sequence>MTWWGIRHSSLCCCTCFNKMIDIFTG</sequence>
<organism evidence="1">
    <name type="scientific">Gasterosteus aculeatus</name>
    <name type="common">Three-spined stickleback</name>
    <dbReference type="NCBI Taxonomy" id="69293"/>
    <lineage>
        <taxon>Eukaryota</taxon>
        <taxon>Metazoa</taxon>
        <taxon>Chordata</taxon>
        <taxon>Craniata</taxon>
        <taxon>Vertebrata</taxon>
        <taxon>Euteleostomi</taxon>
        <taxon>Actinopterygii</taxon>
        <taxon>Neopterygii</taxon>
        <taxon>Teleostei</taxon>
        <taxon>Neoteleostei</taxon>
        <taxon>Acanthomorphata</taxon>
        <taxon>Eupercaria</taxon>
        <taxon>Perciformes</taxon>
        <taxon>Cottioidei</taxon>
        <taxon>Gasterosteales</taxon>
        <taxon>Gasterosteidae</taxon>
        <taxon>Gasterosteus</taxon>
    </lineage>
</organism>
<reference evidence="1" key="2">
    <citation type="submission" date="2024-04" db="UniProtKB">
        <authorList>
            <consortium name="Ensembl"/>
        </authorList>
    </citation>
    <scope>IDENTIFICATION</scope>
</reference>
<proteinExistence type="predicted"/>
<dbReference type="AlphaFoldDB" id="G3NL49"/>
<dbReference type="InParanoid" id="G3NL49"/>
<evidence type="ECO:0000313" key="1">
    <source>
        <dbReference type="Ensembl" id="ENSGACP00000006062.1"/>
    </source>
</evidence>
<accession>G3NL49</accession>
<protein>
    <submittedName>
        <fullName evidence="1">Uncharacterized protein</fullName>
    </submittedName>
</protein>